<dbReference type="GO" id="GO:0042274">
    <property type="term" value="P:ribosomal small subunit biogenesis"/>
    <property type="evidence" value="ECO:0007669"/>
    <property type="project" value="TreeGrafter"/>
</dbReference>
<accession>A0A0F7SRD1</accession>
<feature type="compositionally biased region" description="Basic and acidic residues" evidence="4">
    <location>
        <begin position="303"/>
        <end position="315"/>
    </location>
</feature>
<dbReference type="PANTHER" id="PTHR14369">
    <property type="entry name" value="SURFEIT LOCUS PROTEIN 6"/>
    <property type="match status" value="1"/>
</dbReference>
<evidence type="ECO:0000256" key="4">
    <source>
        <dbReference type="SAM" id="MobiDB-lite"/>
    </source>
</evidence>
<feature type="compositionally biased region" description="Basic and acidic residues" evidence="4">
    <location>
        <begin position="322"/>
        <end position="341"/>
    </location>
</feature>
<dbReference type="InterPro" id="IPR007019">
    <property type="entry name" value="SURF6"/>
</dbReference>
<evidence type="ECO:0000256" key="2">
    <source>
        <dbReference type="ARBA" id="ARBA00005904"/>
    </source>
</evidence>
<protein>
    <submittedName>
        <fullName evidence="7">Uncharacterized conserved protein</fullName>
    </submittedName>
</protein>
<proteinExistence type="inferred from homology"/>
<keyword evidence="3" id="KW-0539">Nucleus</keyword>
<organism evidence="7">
    <name type="scientific">Phaffia rhodozyma</name>
    <name type="common">Yeast</name>
    <name type="synonym">Xanthophyllomyces dendrorhous</name>
    <dbReference type="NCBI Taxonomy" id="264483"/>
    <lineage>
        <taxon>Eukaryota</taxon>
        <taxon>Fungi</taxon>
        <taxon>Dikarya</taxon>
        <taxon>Basidiomycota</taxon>
        <taxon>Agaricomycotina</taxon>
        <taxon>Tremellomycetes</taxon>
        <taxon>Cystofilobasidiales</taxon>
        <taxon>Mrakiaceae</taxon>
        <taxon>Phaffia</taxon>
    </lineage>
</organism>
<reference evidence="7" key="1">
    <citation type="submission" date="2014-08" db="EMBL/GenBank/DDBJ databases">
        <authorList>
            <person name="Sharma Rahul"/>
            <person name="Thines Marco"/>
        </authorList>
    </citation>
    <scope>NUCLEOTIDE SEQUENCE</scope>
</reference>
<evidence type="ECO:0000313" key="7">
    <source>
        <dbReference type="EMBL" id="CED83055.1"/>
    </source>
</evidence>
<comment type="subcellular location">
    <subcellularLocation>
        <location evidence="1">Nucleus</location>
    </subcellularLocation>
</comment>
<dbReference type="AlphaFoldDB" id="A0A0F7SRD1"/>
<feature type="compositionally biased region" description="Basic and acidic residues" evidence="4">
    <location>
        <begin position="162"/>
        <end position="196"/>
    </location>
</feature>
<feature type="region of interest" description="Disordered" evidence="4">
    <location>
        <begin position="30"/>
        <end position="223"/>
    </location>
</feature>
<dbReference type="Pfam" id="PF15459">
    <property type="entry name" value="RRP14"/>
    <property type="match status" value="1"/>
</dbReference>
<dbReference type="EMBL" id="LN483142">
    <property type="protein sequence ID" value="CED83055.1"/>
    <property type="molecule type" value="Genomic_DNA"/>
</dbReference>
<dbReference type="PANTHER" id="PTHR14369:SF0">
    <property type="entry name" value="SURFEIT LOCUS PROTEIN 6"/>
    <property type="match status" value="1"/>
</dbReference>
<dbReference type="InterPro" id="IPR029190">
    <property type="entry name" value="Rrp14/SURF6_C"/>
</dbReference>
<feature type="compositionally biased region" description="Polar residues" evidence="4">
    <location>
        <begin position="130"/>
        <end position="143"/>
    </location>
</feature>
<feature type="region of interest" description="Disordered" evidence="4">
    <location>
        <begin position="303"/>
        <end position="409"/>
    </location>
</feature>
<feature type="domain" description="Ribosomal RNA-processing protein 14/surfeit locus protein 6 C-terminal" evidence="5">
    <location>
        <begin position="169"/>
        <end position="368"/>
    </location>
</feature>
<dbReference type="InterPro" id="IPR029188">
    <property type="entry name" value="Rrp14_N"/>
</dbReference>
<dbReference type="Pfam" id="PF04935">
    <property type="entry name" value="SURF6"/>
    <property type="match status" value="1"/>
</dbReference>
<dbReference type="GO" id="GO:0003677">
    <property type="term" value="F:DNA binding"/>
    <property type="evidence" value="ECO:0007669"/>
    <property type="project" value="TreeGrafter"/>
</dbReference>
<feature type="region of interest" description="Disordered" evidence="4">
    <location>
        <begin position="246"/>
        <end position="266"/>
    </location>
</feature>
<evidence type="ECO:0000256" key="3">
    <source>
        <dbReference type="ARBA" id="ARBA00023242"/>
    </source>
</evidence>
<dbReference type="GO" id="GO:0005730">
    <property type="term" value="C:nucleolus"/>
    <property type="evidence" value="ECO:0007669"/>
    <property type="project" value="TreeGrafter"/>
</dbReference>
<feature type="compositionally biased region" description="Basic and acidic residues" evidence="4">
    <location>
        <begin position="30"/>
        <end position="42"/>
    </location>
</feature>
<evidence type="ECO:0000256" key="1">
    <source>
        <dbReference type="ARBA" id="ARBA00004123"/>
    </source>
</evidence>
<evidence type="ECO:0000259" key="5">
    <source>
        <dbReference type="Pfam" id="PF04935"/>
    </source>
</evidence>
<dbReference type="GO" id="GO:0003723">
    <property type="term" value="F:RNA binding"/>
    <property type="evidence" value="ECO:0007669"/>
    <property type="project" value="TreeGrafter"/>
</dbReference>
<feature type="domain" description="Ribosomal RNA-processing protein 14 N-terminal" evidence="6">
    <location>
        <begin position="8"/>
        <end position="71"/>
    </location>
</feature>
<feature type="compositionally biased region" description="Basic and acidic residues" evidence="4">
    <location>
        <begin position="371"/>
        <end position="380"/>
    </location>
</feature>
<name>A0A0F7SRD1_PHARH</name>
<sequence length="409" mass="44323">MAATLLASLEAHNSAFEQLLSLIPAKHYIREEKTDEEHDNKYMKNKRKSALPKQELKERSKKAKKDKLDPANNLSLPEILASQAPGAEITSSTVDSPQIDAAPFDPSTLRPIAPTSVSTLREKLTARIASMQNRRQPQRTGPNSDPLAARASGGGEDGGDEVASKEQLLEEARARRGALRDNRRKARKEERRKEEAPAAVKKGKTAEGKKNADPSVKPGKTQLLVPDIKPTAPASSVSFSQFKLPSTFGSTVSGGRKSKPLPSNPTQALSVLTAAKAKLADLPADVRAQKEESARWDVAVERAEGGKVRDDESRLKKAVKRKEKEKSKSAGEWSDRKEKLKTTQAIKQKKRSENISSRLEARKNAKKGIKPKGDKKDYKKGGSKPSGGGHKSRGGFEGKKGPAGAGKGK</sequence>
<comment type="similarity">
    <text evidence="2">Belongs to the SURF6 family.</text>
</comment>
<dbReference type="GO" id="GO:0042273">
    <property type="term" value="P:ribosomal large subunit biogenesis"/>
    <property type="evidence" value="ECO:0007669"/>
    <property type="project" value="TreeGrafter"/>
</dbReference>
<evidence type="ECO:0000259" key="6">
    <source>
        <dbReference type="Pfam" id="PF15459"/>
    </source>
</evidence>